<keyword evidence="2" id="KW-1185">Reference proteome</keyword>
<proteinExistence type="predicted"/>
<dbReference type="EMBL" id="WJQU01000001">
    <property type="protein sequence ID" value="KAJ6649392.1"/>
    <property type="molecule type" value="Genomic_DNA"/>
</dbReference>
<dbReference type="AlphaFoldDB" id="A0A9Q0NGB2"/>
<evidence type="ECO:0000313" key="1">
    <source>
        <dbReference type="EMBL" id="KAJ6649392.1"/>
    </source>
</evidence>
<dbReference type="Proteomes" id="UP001151699">
    <property type="component" value="Chromosome A"/>
</dbReference>
<evidence type="ECO:0000313" key="2">
    <source>
        <dbReference type="Proteomes" id="UP001151699"/>
    </source>
</evidence>
<protein>
    <submittedName>
        <fullName evidence="1">Uncharacterized protein</fullName>
    </submittedName>
</protein>
<name>A0A9Q0NGB2_9DIPT</name>
<organism evidence="1 2">
    <name type="scientific">Pseudolycoriella hygida</name>
    <dbReference type="NCBI Taxonomy" id="35572"/>
    <lineage>
        <taxon>Eukaryota</taxon>
        <taxon>Metazoa</taxon>
        <taxon>Ecdysozoa</taxon>
        <taxon>Arthropoda</taxon>
        <taxon>Hexapoda</taxon>
        <taxon>Insecta</taxon>
        <taxon>Pterygota</taxon>
        <taxon>Neoptera</taxon>
        <taxon>Endopterygota</taxon>
        <taxon>Diptera</taxon>
        <taxon>Nematocera</taxon>
        <taxon>Sciaroidea</taxon>
        <taxon>Sciaridae</taxon>
        <taxon>Pseudolycoriella</taxon>
    </lineage>
</organism>
<accession>A0A9Q0NGB2</accession>
<sequence length="20" mass="2492">MLLYLQMKQDYFIVSSLVYH</sequence>
<comment type="caution">
    <text evidence="1">The sequence shown here is derived from an EMBL/GenBank/DDBJ whole genome shotgun (WGS) entry which is preliminary data.</text>
</comment>
<reference evidence="1" key="1">
    <citation type="submission" date="2022-07" db="EMBL/GenBank/DDBJ databases">
        <authorList>
            <person name="Trinca V."/>
            <person name="Uliana J.V.C."/>
            <person name="Torres T.T."/>
            <person name="Ward R.J."/>
            <person name="Monesi N."/>
        </authorList>
    </citation>
    <scope>NUCLEOTIDE SEQUENCE</scope>
    <source>
        <strain evidence="1">HSMRA1968</strain>
        <tissue evidence="1">Whole embryos</tissue>
    </source>
</reference>
<gene>
    <name evidence="1" type="ORF">Bhyg_04626</name>
</gene>